<accession>G3J2U0</accession>
<evidence type="ECO:0000256" key="2">
    <source>
        <dbReference type="ARBA" id="ARBA00010992"/>
    </source>
</evidence>
<feature type="transmembrane region" description="Helical" evidence="6">
    <location>
        <begin position="87"/>
        <end position="112"/>
    </location>
</feature>
<dbReference type="VEuPathDB" id="FungiDB:CCM_01080"/>
<dbReference type="PANTHER" id="PTHR48022">
    <property type="entry name" value="PLASTIDIC GLUCOSE TRANSPORTER 4"/>
    <property type="match status" value="1"/>
</dbReference>
<keyword evidence="5 6" id="KW-0472">Membrane</keyword>
<protein>
    <submittedName>
        <fullName evidence="8">MFS sugar transporter</fullName>
    </submittedName>
</protein>
<evidence type="ECO:0000313" key="8">
    <source>
        <dbReference type="EMBL" id="EGX96424.1"/>
    </source>
</evidence>
<feature type="domain" description="Major facilitator superfamily (MFS) profile" evidence="7">
    <location>
        <begin position="17"/>
        <end position="130"/>
    </location>
</feature>
<reference evidence="8 9" key="1">
    <citation type="journal article" date="2011" name="Genome Biol.">
        <title>Genome sequence of the insect pathogenic fungus Cordyceps militaris, a valued traditional Chinese medicine.</title>
        <authorList>
            <person name="Zheng P."/>
            <person name="Xia Y."/>
            <person name="Xiao G."/>
            <person name="Xiong C."/>
            <person name="Hu X."/>
            <person name="Zhang S."/>
            <person name="Zheng H."/>
            <person name="Huang Y."/>
            <person name="Zhou Y."/>
            <person name="Wang S."/>
            <person name="Zhao G.P."/>
            <person name="Liu X."/>
            <person name="St Leger R.J."/>
            <person name="Wang C."/>
        </authorList>
    </citation>
    <scope>NUCLEOTIDE SEQUENCE [LARGE SCALE GENOMIC DNA]</scope>
    <source>
        <strain evidence="8 9">CM01</strain>
    </source>
</reference>
<dbReference type="InterPro" id="IPR050360">
    <property type="entry name" value="MFS_Sugar_Transporters"/>
</dbReference>
<feature type="transmembrane region" description="Helical" evidence="6">
    <location>
        <begin position="12"/>
        <end position="35"/>
    </location>
</feature>
<dbReference type="GO" id="GO:0016020">
    <property type="term" value="C:membrane"/>
    <property type="evidence" value="ECO:0007669"/>
    <property type="project" value="UniProtKB-SubCell"/>
</dbReference>
<dbReference type="Proteomes" id="UP000001610">
    <property type="component" value="Unassembled WGS sequence"/>
</dbReference>
<comment type="subcellular location">
    <subcellularLocation>
        <location evidence="1">Membrane</location>
        <topology evidence="1">Multi-pass membrane protein</topology>
    </subcellularLocation>
</comment>
<gene>
    <name evidence="8" type="ORF">CCM_01080</name>
</gene>
<dbReference type="eggNOG" id="KOG0254">
    <property type="taxonomic scope" value="Eukaryota"/>
</dbReference>
<name>G3J2U0_CORMM</name>
<evidence type="ECO:0000256" key="6">
    <source>
        <dbReference type="SAM" id="Phobius"/>
    </source>
</evidence>
<dbReference type="AlphaFoldDB" id="G3J2U0"/>
<dbReference type="EMBL" id="JH126399">
    <property type="protein sequence ID" value="EGX96424.1"/>
    <property type="molecule type" value="Genomic_DNA"/>
</dbReference>
<dbReference type="Gene3D" id="1.20.1250.20">
    <property type="entry name" value="MFS general substrate transporter like domains"/>
    <property type="match status" value="1"/>
</dbReference>
<dbReference type="RefSeq" id="XP_006666301.1">
    <property type="nucleotide sequence ID" value="XM_006666238.1"/>
</dbReference>
<evidence type="ECO:0000313" key="9">
    <source>
        <dbReference type="Proteomes" id="UP000001610"/>
    </source>
</evidence>
<keyword evidence="9" id="KW-1185">Reference proteome</keyword>
<evidence type="ECO:0000256" key="3">
    <source>
        <dbReference type="ARBA" id="ARBA00022692"/>
    </source>
</evidence>
<keyword evidence="4 6" id="KW-1133">Transmembrane helix</keyword>
<keyword evidence="3 6" id="KW-0812">Transmembrane</keyword>
<keyword evidence="8" id="KW-0813">Transport</keyword>
<dbReference type="HOGENOM" id="CLU_1938057_0_0_1"/>
<sequence length="130" mass="13054">MGKDAQIFRRPPRYVVASLVCSVGGLLQGIDTGIIGPATVMGSYVDHFGHPSPAVHGLVVSSMLLSAAVTSFLAGHVADSLGRSSGIAIGGLVFALGVVLEAGAVHLGMFIAGRLVVGVGEGFINGIMLA</sequence>
<dbReference type="GeneID" id="18163113"/>
<keyword evidence="8" id="KW-0762">Sugar transport</keyword>
<dbReference type="Pfam" id="PF00083">
    <property type="entry name" value="Sugar_tr"/>
    <property type="match status" value="1"/>
</dbReference>
<feature type="transmembrane region" description="Helical" evidence="6">
    <location>
        <begin position="55"/>
        <end position="75"/>
    </location>
</feature>
<dbReference type="InterPro" id="IPR005828">
    <property type="entry name" value="MFS_sugar_transport-like"/>
</dbReference>
<dbReference type="GO" id="GO:0005351">
    <property type="term" value="F:carbohydrate:proton symporter activity"/>
    <property type="evidence" value="ECO:0007669"/>
    <property type="project" value="TreeGrafter"/>
</dbReference>
<evidence type="ECO:0000256" key="5">
    <source>
        <dbReference type="ARBA" id="ARBA00023136"/>
    </source>
</evidence>
<evidence type="ECO:0000256" key="1">
    <source>
        <dbReference type="ARBA" id="ARBA00004141"/>
    </source>
</evidence>
<evidence type="ECO:0000259" key="7">
    <source>
        <dbReference type="PROSITE" id="PS50850"/>
    </source>
</evidence>
<proteinExistence type="inferred from homology"/>
<organism evidence="8 9">
    <name type="scientific">Cordyceps militaris (strain CM01)</name>
    <name type="common">Caterpillar fungus</name>
    <dbReference type="NCBI Taxonomy" id="983644"/>
    <lineage>
        <taxon>Eukaryota</taxon>
        <taxon>Fungi</taxon>
        <taxon>Dikarya</taxon>
        <taxon>Ascomycota</taxon>
        <taxon>Pezizomycotina</taxon>
        <taxon>Sordariomycetes</taxon>
        <taxon>Hypocreomycetidae</taxon>
        <taxon>Hypocreales</taxon>
        <taxon>Cordycipitaceae</taxon>
        <taxon>Cordyceps</taxon>
    </lineage>
</organism>
<dbReference type="PROSITE" id="PS50850">
    <property type="entry name" value="MFS"/>
    <property type="match status" value="1"/>
</dbReference>
<dbReference type="KEGG" id="cmt:CCM_01080"/>
<dbReference type="InterPro" id="IPR020846">
    <property type="entry name" value="MFS_dom"/>
</dbReference>
<comment type="similarity">
    <text evidence="2">Belongs to the major facilitator superfamily. Sugar transporter (TC 2.A.1.1) family.</text>
</comment>
<dbReference type="InParanoid" id="G3J2U0"/>
<dbReference type="OrthoDB" id="5399138at2759"/>
<dbReference type="SUPFAM" id="SSF103473">
    <property type="entry name" value="MFS general substrate transporter"/>
    <property type="match status" value="1"/>
</dbReference>
<evidence type="ECO:0000256" key="4">
    <source>
        <dbReference type="ARBA" id="ARBA00022989"/>
    </source>
</evidence>
<dbReference type="PANTHER" id="PTHR48022:SF2">
    <property type="entry name" value="PLASTIDIC GLUCOSE TRANSPORTER 4"/>
    <property type="match status" value="1"/>
</dbReference>
<dbReference type="InterPro" id="IPR036259">
    <property type="entry name" value="MFS_trans_sf"/>
</dbReference>